<evidence type="ECO:0000256" key="14">
    <source>
        <dbReference type="ARBA" id="ARBA00044969"/>
    </source>
</evidence>
<keyword evidence="10" id="KW-0496">Mitochondrion</keyword>
<keyword evidence="12" id="KW-0413">Isomerase</keyword>
<dbReference type="GO" id="GO:0006264">
    <property type="term" value="P:mitochondrial DNA replication"/>
    <property type="evidence" value="ECO:0007669"/>
    <property type="project" value="TreeGrafter"/>
</dbReference>
<keyword evidence="9" id="KW-0446">Lipid-binding</keyword>
<dbReference type="EnsemblMetazoa" id="RPRC014521-RA">
    <property type="protein sequence ID" value="RPRC014521-PA"/>
    <property type="gene ID" value="RPRC014521"/>
</dbReference>
<dbReference type="PANTHER" id="PTHR12873">
    <property type="entry name" value="T7-LIKE MITOCHONDRIAL DNA HELICASE"/>
    <property type="match status" value="1"/>
</dbReference>
<keyword evidence="6" id="KW-0347">Helicase</keyword>
<keyword evidence="4" id="KW-0999">Mitochondrion inner membrane</keyword>
<accession>T1IE01</accession>
<dbReference type="FunCoup" id="T1IE01">
    <property type="interactions" value="849"/>
</dbReference>
<evidence type="ECO:0000256" key="3">
    <source>
        <dbReference type="ARBA" id="ARBA00022741"/>
    </source>
</evidence>
<dbReference type="GO" id="GO:0016787">
    <property type="term" value="F:hydrolase activity"/>
    <property type="evidence" value="ECO:0007669"/>
    <property type="project" value="UniProtKB-KW"/>
</dbReference>
<dbReference type="GO" id="GO:0003697">
    <property type="term" value="F:single-stranded DNA binding"/>
    <property type="evidence" value="ECO:0007669"/>
    <property type="project" value="InterPro"/>
</dbReference>
<dbReference type="eggNOG" id="KOG2373">
    <property type="taxonomic scope" value="Eukaryota"/>
</dbReference>
<dbReference type="SUPFAM" id="SSF52540">
    <property type="entry name" value="P-loop containing nucleoside triphosphate hydrolases"/>
    <property type="match status" value="1"/>
</dbReference>
<comment type="catalytic activity">
    <reaction evidence="15">
        <text>ATP + H2O = ADP + phosphate + H(+)</text>
        <dbReference type="Rhea" id="RHEA:13065"/>
        <dbReference type="ChEBI" id="CHEBI:15377"/>
        <dbReference type="ChEBI" id="CHEBI:15378"/>
        <dbReference type="ChEBI" id="CHEBI:30616"/>
        <dbReference type="ChEBI" id="CHEBI:43474"/>
        <dbReference type="ChEBI" id="CHEBI:456216"/>
        <dbReference type="EC" id="5.6.2.3"/>
    </reaction>
</comment>
<dbReference type="AlphaFoldDB" id="T1IE01"/>
<dbReference type="Pfam" id="PF13481">
    <property type="entry name" value="AAA_25"/>
    <property type="match status" value="1"/>
</dbReference>
<comment type="subcellular location">
    <subcellularLocation>
        <location evidence="2">Mitochondrion inner membrane</location>
        <topology evidence="2">Peripheral membrane protein</topology>
    </subcellularLocation>
    <subcellularLocation>
        <location evidence="1">Mitochondrion matrix</location>
        <location evidence="1">Mitochondrion nucleoid</location>
    </subcellularLocation>
</comment>
<dbReference type="GeneID" id="141448951"/>
<keyword evidence="5" id="KW-0378">Hydrolase</keyword>
<evidence type="ECO:0000256" key="16">
    <source>
        <dbReference type="ARBA" id="ARBA00075597"/>
    </source>
</evidence>
<evidence type="ECO:0000256" key="2">
    <source>
        <dbReference type="ARBA" id="ARBA00004637"/>
    </source>
</evidence>
<evidence type="ECO:0000256" key="11">
    <source>
        <dbReference type="ARBA" id="ARBA00023136"/>
    </source>
</evidence>
<dbReference type="EC" id="5.6.2.3" evidence="14"/>
<name>T1IE01_RHOPR</name>
<dbReference type="InParanoid" id="T1IE01"/>
<dbReference type="GO" id="GO:0005743">
    <property type="term" value="C:mitochondrial inner membrane"/>
    <property type="evidence" value="ECO:0007669"/>
    <property type="project" value="UniProtKB-SubCell"/>
</dbReference>
<evidence type="ECO:0000313" key="18">
    <source>
        <dbReference type="EnsemblMetazoa" id="RPRC014521-PA"/>
    </source>
</evidence>
<evidence type="ECO:0000256" key="10">
    <source>
        <dbReference type="ARBA" id="ARBA00023128"/>
    </source>
</evidence>
<evidence type="ECO:0000313" key="19">
    <source>
        <dbReference type="Proteomes" id="UP000015103"/>
    </source>
</evidence>
<reference evidence="18" key="1">
    <citation type="submission" date="2015-05" db="UniProtKB">
        <authorList>
            <consortium name="EnsemblMetazoa"/>
        </authorList>
    </citation>
    <scope>IDENTIFICATION</scope>
</reference>
<keyword evidence="19" id="KW-1185">Reference proteome</keyword>
<evidence type="ECO:0000256" key="4">
    <source>
        <dbReference type="ARBA" id="ARBA00022792"/>
    </source>
</evidence>
<dbReference type="FunFam" id="3.40.50.300:FF:000845">
    <property type="entry name" value="Mitochondrial helicase twinkle"/>
    <property type="match status" value="1"/>
</dbReference>
<dbReference type="InterPro" id="IPR007694">
    <property type="entry name" value="DNA_helicase_DnaB-like_C"/>
</dbReference>
<dbReference type="RefSeq" id="XP_073973958.1">
    <property type="nucleotide sequence ID" value="XM_074117857.1"/>
</dbReference>
<dbReference type="PANTHER" id="PTHR12873:SF0">
    <property type="entry name" value="TWINKLE MTDNA HELICASE"/>
    <property type="match status" value="1"/>
</dbReference>
<evidence type="ECO:0000256" key="13">
    <source>
        <dbReference type="ARBA" id="ARBA00023271"/>
    </source>
</evidence>
<evidence type="ECO:0000256" key="1">
    <source>
        <dbReference type="ARBA" id="ARBA00004436"/>
    </source>
</evidence>
<dbReference type="Gene3D" id="3.40.50.300">
    <property type="entry name" value="P-loop containing nucleotide triphosphate hydrolases"/>
    <property type="match status" value="1"/>
</dbReference>
<evidence type="ECO:0000256" key="9">
    <source>
        <dbReference type="ARBA" id="ARBA00023121"/>
    </source>
</evidence>
<feature type="domain" description="SF4 helicase" evidence="17">
    <location>
        <begin position="353"/>
        <end position="606"/>
    </location>
</feature>
<dbReference type="GO" id="GO:0008289">
    <property type="term" value="F:lipid binding"/>
    <property type="evidence" value="ECO:0007669"/>
    <property type="project" value="UniProtKB-KW"/>
</dbReference>
<keyword evidence="8" id="KW-0809">Transit peptide</keyword>
<dbReference type="GO" id="GO:0005524">
    <property type="term" value="F:ATP binding"/>
    <property type="evidence" value="ECO:0007669"/>
    <property type="project" value="UniProtKB-KW"/>
</dbReference>
<evidence type="ECO:0000259" key="17">
    <source>
        <dbReference type="PROSITE" id="PS51199"/>
    </source>
</evidence>
<dbReference type="VEuPathDB" id="VectorBase:RPRC014521"/>
<dbReference type="PROSITE" id="PS51199">
    <property type="entry name" value="SF4_HELICASE"/>
    <property type="match status" value="1"/>
</dbReference>
<organism evidence="18 19">
    <name type="scientific">Rhodnius prolixus</name>
    <name type="common">Triatomid bug</name>
    <dbReference type="NCBI Taxonomy" id="13249"/>
    <lineage>
        <taxon>Eukaryota</taxon>
        <taxon>Metazoa</taxon>
        <taxon>Ecdysozoa</taxon>
        <taxon>Arthropoda</taxon>
        <taxon>Hexapoda</taxon>
        <taxon>Insecta</taxon>
        <taxon>Pterygota</taxon>
        <taxon>Neoptera</taxon>
        <taxon>Paraneoptera</taxon>
        <taxon>Hemiptera</taxon>
        <taxon>Heteroptera</taxon>
        <taxon>Panheteroptera</taxon>
        <taxon>Cimicomorpha</taxon>
        <taxon>Reduviidae</taxon>
        <taxon>Triatominae</taxon>
        <taxon>Rhodnius</taxon>
    </lineage>
</organism>
<evidence type="ECO:0000256" key="6">
    <source>
        <dbReference type="ARBA" id="ARBA00022806"/>
    </source>
</evidence>
<evidence type="ECO:0000256" key="8">
    <source>
        <dbReference type="ARBA" id="ARBA00022946"/>
    </source>
</evidence>
<dbReference type="InterPro" id="IPR027032">
    <property type="entry name" value="Twinkle-like"/>
</dbReference>
<dbReference type="HOGENOM" id="CLU_012336_1_0_1"/>
<dbReference type="Proteomes" id="UP000015103">
    <property type="component" value="Unassembled WGS sequence"/>
</dbReference>
<dbReference type="STRING" id="13249.T1IE01"/>
<keyword evidence="11" id="KW-0472">Membrane</keyword>
<keyword evidence="13" id="KW-1135">Mitochondrion nucleoid</keyword>
<evidence type="ECO:0000256" key="7">
    <source>
        <dbReference type="ARBA" id="ARBA00022840"/>
    </source>
</evidence>
<evidence type="ECO:0000256" key="15">
    <source>
        <dbReference type="ARBA" id="ARBA00048954"/>
    </source>
</evidence>
<protein>
    <recommendedName>
        <fullName evidence="14">DNA 5'-3' helicase</fullName>
        <ecNumber evidence="14">5.6.2.3</ecNumber>
    </recommendedName>
    <alternativeName>
        <fullName evidence="16">Twinkle protein, mitochondrial</fullName>
    </alternativeName>
</protein>
<evidence type="ECO:0000256" key="5">
    <source>
        <dbReference type="ARBA" id="ARBA00022801"/>
    </source>
</evidence>
<dbReference type="InterPro" id="IPR027417">
    <property type="entry name" value="P-loop_NTPase"/>
</dbReference>
<dbReference type="CDD" id="cd01122">
    <property type="entry name" value="Twinkle_C"/>
    <property type="match status" value="1"/>
</dbReference>
<keyword evidence="7" id="KW-0067">ATP-binding</keyword>
<proteinExistence type="predicted"/>
<dbReference type="GO" id="GO:0042645">
    <property type="term" value="C:mitochondrial nucleoid"/>
    <property type="evidence" value="ECO:0007669"/>
    <property type="project" value="UniProtKB-SubCell"/>
</dbReference>
<evidence type="ECO:0000256" key="12">
    <source>
        <dbReference type="ARBA" id="ARBA00023235"/>
    </source>
</evidence>
<sequence>MVLMIRYSYLQFAQSRVKLRLHPRVQFLRKSTSESKQVINTNFDLPQFVSVTHMKRHFNKKNINYVDGFTCLSLDCSYCGLKNSTIFINKTSGYFLCNTCKKSGSWNTLESVLGYPEKLISLPVDESISSGKDKWSRISKHIHPFTSLSERGKADLLKTILEFQNFPLTKLNCLDLHVDIKHNYIYIPLKNNDDIVGYKMITKDGEENTFPPNSACGIVTTKRSSKAAVIVHNIKDFLTLLLYNLSENIVCLPHGEQKLPQSILPLLENYDRLVLWLGSNTASWDSARVFARKLQSNRCFLVSPLEEQTSVYAAHLKKKDVLNIISTAPSVSHPSIITFNDIREDIAAELHNADKVSGVKWQRFPTLNTILKGHRRGELTILTGPTGSGKTTFMSEYSLDLAIQKVTTLWGSFEIRNQRLAKTMLQQMVCQPLEKNLTKFDSWADLFEQLPIYFMTFHGQQELTTVMEAVRHATYVHDVSHVIVDNVQFMLGLSSREAGFLDRFSRQDQLIGAFRNFATVYNCHVTLVIHPRKERDDEPLTANSIFGGAKASQEADNVLIIQNKTNQSSLKMKKYLQIAKNRFSGDLGMMSLDFNRNSLSFSNKEE</sequence>
<dbReference type="GO" id="GO:0043139">
    <property type="term" value="F:5'-3' DNA helicase activity"/>
    <property type="evidence" value="ECO:0007669"/>
    <property type="project" value="UniProtKB-EC"/>
</dbReference>
<keyword evidence="3" id="KW-0547">Nucleotide-binding</keyword>
<dbReference type="EMBL" id="ACPB03000243">
    <property type="status" value="NOT_ANNOTATED_CDS"/>
    <property type="molecule type" value="Genomic_DNA"/>
</dbReference>